<dbReference type="GO" id="GO:0003676">
    <property type="term" value="F:nucleic acid binding"/>
    <property type="evidence" value="ECO:0007669"/>
    <property type="project" value="InterPro"/>
</dbReference>
<dbReference type="InterPro" id="IPR036397">
    <property type="entry name" value="RNaseH_sf"/>
</dbReference>
<evidence type="ECO:0000313" key="3">
    <source>
        <dbReference type="EMBL" id="KAE8685735.1"/>
    </source>
</evidence>
<dbReference type="PANTHER" id="PTHR47074">
    <property type="entry name" value="BNAC02G40300D PROTEIN"/>
    <property type="match status" value="1"/>
</dbReference>
<dbReference type="Proteomes" id="UP000436088">
    <property type="component" value="Unassembled WGS sequence"/>
</dbReference>
<feature type="chain" id="PRO_5025405892" description="RNase H type-1 domain-containing protein" evidence="1">
    <location>
        <begin position="25"/>
        <end position="749"/>
    </location>
</feature>
<feature type="signal peptide" evidence="1">
    <location>
        <begin position="1"/>
        <end position="24"/>
    </location>
</feature>
<reference evidence="3" key="1">
    <citation type="submission" date="2019-09" db="EMBL/GenBank/DDBJ databases">
        <title>Draft genome information of white flower Hibiscus syriacus.</title>
        <authorList>
            <person name="Kim Y.-M."/>
        </authorList>
    </citation>
    <scope>NUCLEOTIDE SEQUENCE [LARGE SCALE GENOMIC DNA]</scope>
    <source>
        <strain evidence="3">YM2019G1</strain>
    </source>
</reference>
<dbReference type="InterPro" id="IPR052929">
    <property type="entry name" value="RNase_H-like_EbsB-rel"/>
</dbReference>
<dbReference type="PANTHER" id="PTHR47074:SF61">
    <property type="entry name" value="RNASE H TYPE-1 DOMAIN-CONTAINING PROTEIN"/>
    <property type="match status" value="1"/>
</dbReference>
<dbReference type="Gene3D" id="3.30.420.10">
    <property type="entry name" value="Ribonuclease H-like superfamily/Ribonuclease H"/>
    <property type="match status" value="1"/>
</dbReference>
<comment type="caution">
    <text evidence="3">The sequence shown here is derived from an EMBL/GenBank/DDBJ whole genome shotgun (WGS) entry which is preliminary data.</text>
</comment>
<protein>
    <recommendedName>
        <fullName evidence="2">RNase H type-1 domain-containing protein</fullName>
    </recommendedName>
</protein>
<gene>
    <name evidence="3" type="ORF">F3Y22_tig00111095pilonHSYRG00971</name>
</gene>
<evidence type="ECO:0000256" key="1">
    <source>
        <dbReference type="SAM" id="SignalP"/>
    </source>
</evidence>
<dbReference type="InterPro" id="IPR002156">
    <property type="entry name" value="RNaseH_domain"/>
</dbReference>
<dbReference type="InterPro" id="IPR044730">
    <property type="entry name" value="RNase_H-like_dom_plant"/>
</dbReference>
<feature type="domain" description="RNase H type-1" evidence="2">
    <location>
        <begin position="608"/>
        <end position="697"/>
    </location>
</feature>
<organism evidence="3 4">
    <name type="scientific">Hibiscus syriacus</name>
    <name type="common">Rose of Sharon</name>
    <dbReference type="NCBI Taxonomy" id="106335"/>
    <lineage>
        <taxon>Eukaryota</taxon>
        <taxon>Viridiplantae</taxon>
        <taxon>Streptophyta</taxon>
        <taxon>Embryophyta</taxon>
        <taxon>Tracheophyta</taxon>
        <taxon>Spermatophyta</taxon>
        <taxon>Magnoliopsida</taxon>
        <taxon>eudicotyledons</taxon>
        <taxon>Gunneridae</taxon>
        <taxon>Pentapetalae</taxon>
        <taxon>rosids</taxon>
        <taxon>malvids</taxon>
        <taxon>Malvales</taxon>
        <taxon>Malvaceae</taxon>
        <taxon>Malvoideae</taxon>
        <taxon>Hibiscus</taxon>
    </lineage>
</organism>
<evidence type="ECO:0000313" key="4">
    <source>
        <dbReference type="Proteomes" id="UP000436088"/>
    </source>
</evidence>
<dbReference type="CDD" id="cd06222">
    <property type="entry name" value="RNase_H_like"/>
    <property type="match status" value="1"/>
</dbReference>
<keyword evidence="1" id="KW-0732">Signal</keyword>
<accession>A0A6A2Z3R8</accession>
<dbReference type="AlphaFoldDB" id="A0A6A2Z3R8"/>
<sequence length="749" mass="85021">MVLVILWFVGSVLLAVFPPPSTLAWWGYLYPPPMVVPTIKVTHSWLVGRGFRDGSVPISSVKNLGDWCVVAFRLLGNWGSDYLMHLGEGSGGGDGVQRVEPERGECLGDVLPRRGSWRSYLGSLMGDVVQNLEELRFEDEEDEALVVDARVATQLRNFIGKFLEYDATTISLGYRGESLASGGGRVSSVSTALGRGIESTSKAPKPKLVVKTKFDRISKVAKKNSEDVIMTGDKENNPMEKAYNAKRQTFLVILMKSCSLQRKEVVWPQMEEFRVALSECGLDDIGFSGEHFMEDMSIEAHARTMKEMSPLKSPGANGLGAVFYKRRIGMKGFFSLKLDMSKAYDRVKWPFIWVVMRSLVGEEFHHQRGLRLGDPLSPYVFAFYSEGLSALIRQAVVRGSLKGVRINRYTPLVTHFMFVDNCIIFGELEGVNARFWWQKSPKQKEIHWCSWKSLCTLKEQGGPGFRDLAKFNIALLAKQGWKLINGLGSLMSRLVQAKYFQSIDFWHAQLGSPPSYIWRSIWSSRKIVEMGVRWRVGSDKHVVTIMWAIWYMRNQQLHTGKSTGIEALTSFIKNHTQEFELAQRRFQASFPPQHVHWKLPRALWVKANFDASFNQASRNGWSGVNVRDEEGNILGSCKKKVIRITSSFAAEAMTAVHAIQLVIDMGLTRVCFEEDSGAVIQRLASNEQDISERENNLRKSQRENDYRNVKMAIATRKSQCEMKIALRFSRCDFYFALRFSFRIAILSLR</sequence>
<keyword evidence="4" id="KW-1185">Reference proteome</keyword>
<dbReference type="Pfam" id="PF13456">
    <property type="entry name" value="RVT_3"/>
    <property type="match status" value="1"/>
</dbReference>
<proteinExistence type="predicted"/>
<dbReference type="GO" id="GO:0004523">
    <property type="term" value="F:RNA-DNA hybrid ribonuclease activity"/>
    <property type="evidence" value="ECO:0007669"/>
    <property type="project" value="InterPro"/>
</dbReference>
<name>A0A6A2Z3R8_HIBSY</name>
<dbReference type="EMBL" id="VEPZ02001229">
    <property type="protein sequence ID" value="KAE8685735.1"/>
    <property type="molecule type" value="Genomic_DNA"/>
</dbReference>
<evidence type="ECO:0000259" key="2">
    <source>
        <dbReference type="Pfam" id="PF13456"/>
    </source>
</evidence>